<dbReference type="SUPFAM" id="SSF53098">
    <property type="entry name" value="Ribonuclease H-like"/>
    <property type="match status" value="1"/>
</dbReference>
<dbReference type="EMBL" id="CAJPVJ010004072">
    <property type="protein sequence ID" value="CAG2168259.1"/>
    <property type="molecule type" value="Genomic_DNA"/>
</dbReference>
<dbReference type="Gene3D" id="3.30.420.10">
    <property type="entry name" value="Ribonuclease H-like superfamily/Ribonuclease H"/>
    <property type="match status" value="1"/>
</dbReference>
<evidence type="ECO:0000259" key="11">
    <source>
        <dbReference type="PROSITE" id="PS50235"/>
    </source>
</evidence>
<keyword evidence="7 9" id="KW-0269">Exonuclease</keyword>
<comment type="similarity">
    <text evidence="9">Belongs to the peptidase C19 family. PAN2 subfamily.</text>
</comment>
<feature type="binding site" evidence="9">
    <location>
        <position position="937"/>
    </location>
    <ligand>
        <name>a divalent metal cation</name>
        <dbReference type="ChEBI" id="CHEBI:60240"/>
        <note>catalytic</note>
    </ligand>
</feature>
<reference evidence="12" key="1">
    <citation type="submission" date="2020-11" db="EMBL/GenBank/DDBJ databases">
        <authorList>
            <person name="Tran Van P."/>
        </authorList>
    </citation>
    <scope>NUCLEOTIDE SEQUENCE</scope>
</reference>
<evidence type="ECO:0000256" key="3">
    <source>
        <dbReference type="ARBA" id="ARBA00022664"/>
    </source>
</evidence>
<dbReference type="InterPro" id="IPR036322">
    <property type="entry name" value="WD40_repeat_dom_sf"/>
</dbReference>
<evidence type="ECO:0000256" key="10">
    <source>
        <dbReference type="SAM" id="MobiDB-lite"/>
    </source>
</evidence>
<evidence type="ECO:0000256" key="4">
    <source>
        <dbReference type="ARBA" id="ARBA00022722"/>
    </source>
</evidence>
<comment type="subunit">
    <text evidence="9">Forms a heterotrimer with an asymmetric homodimer of the regulatory subunit PAN3 to form the poly(A)-nuclease (PAN) deadenylation complex.</text>
</comment>
<sequence>MEYSPLTTCMADIGSNIAGDRQTGVSCVTFDTHEELLWMANMSGHMTSYYSYALDKYTSFHVDHHSDIRDVLTPASGVLALTKDSLRLSKRRGLTVWTHRSELLMRDMQCMSLLPSGLLLMAGHQEKLIELDIERVKHVRVTDIPDNGCVVMKQHPRFVCLADPNGKITLRDTVSLQMQREFQSHSMLSSFDVCGNYLITCGFSERHGNYIADQFLMLYDLRQMKAVAPIPMPNFSPYLVKFLPKFAAKCCVVSQTGQFQMLDVTDYSQRYIHSVQLPPAGASITSFDVSATGQALAFGDDHNYIYLYGACGEVDFNMNSKPTEFADPIEPVRPVPITDMHTPISEISPFPYWAVTEKLLSDMSPDACRKSYRPTPPIDPEILRTLRMVGSIGYAPNHGKRLHVPSAMAGESSAHNSKRNSPETNEMPHRYYFLEPNYDKMDKDEYDFGRYNHSPFAGLDSTLPNSYSNNMIQSLYFIRPLRTGIIGHVCKKEYCLVCELGFLFHMLDMAPKHVPCMANNFLRAFRTMPEASALNLIFPDDEAIRKTINDAKLSQQWLRFILSQLDSEAAKGLCDVFESPEASSGGGDRSESSKGSSAAATTQETTTSFINDLFSLSLLRCYRCKCDHKWEQPHNSFPITLSYPNDSAKCHSFVDLLRHSVLTEQTIQTYCEKCAKYQHVVEKRVAKAIPHILAINTGLDSEQAVRFWRNQIDSMAANGGADSQKAAQTCLQEMSTPKKACRYGNNCNRSDCKFSHEKNRESSSMKDIHSWIPLSFSVTADEGDGKIDFNTTATDDNGSVEYELMSVTSVVKKNDSHVGNIVSAIRVDREYFDRRPGADEYLNDWFLFNHYSINPITVEEVVSNDLQWKVPSVLIYVRKDLNELHRNLLSMKTAVNSDVFGEDIGLATKARRGSISFTPLTGDEMPKSGDLVAMDAEFVTLNQEETELRPDGTRTTIRPSHKSVARISCVRGSGALEGQPFIDDYISTQDQVADYMTKFSGIQPGDLEAGVSSKRLTTLKSTYLKLRFLVDTGVIFVGHGLRNDFRVINLVVPQEQVIDTVLLFQSPNYKRMVSLRFLAWHFLDIQIQSETHDSVEDAKTALLLYKKYSELKALNCVDEAIDNLYDVGRNSCWRVPGSDDET</sequence>
<evidence type="ECO:0000313" key="12">
    <source>
        <dbReference type="EMBL" id="CAD7650325.1"/>
    </source>
</evidence>
<dbReference type="Pfam" id="PF00929">
    <property type="entry name" value="RNase_T"/>
    <property type="match status" value="1"/>
</dbReference>
<organism evidence="12">
    <name type="scientific">Oppiella nova</name>
    <dbReference type="NCBI Taxonomy" id="334625"/>
    <lineage>
        <taxon>Eukaryota</taxon>
        <taxon>Metazoa</taxon>
        <taxon>Ecdysozoa</taxon>
        <taxon>Arthropoda</taxon>
        <taxon>Chelicerata</taxon>
        <taxon>Arachnida</taxon>
        <taxon>Acari</taxon>
        <taxon>Acariformes</taxon>
        <taxon>Sarcoptiformes</taxon>
        <taxon>Oribatida</taxon>
        <taxon>Brachypylina</taxon>
        <taxon>Oppioidea</taxon>
        <taxon>Oppiidae</taxon>
        <taxon>Oppiella</taxon>
    </lineage>
</organism>
<evidence type="ECO:0000256" key="9">
    <source>
        <dbReference type="HAMAP-Rule" id="MF_03182"/>
    </source>
</evidence>
<dbReference type="GO" id="GO:0000289">
    <property type="term" value="P:nuclear-transcribed mRNA poly(A) tail shortening"/>
    <property type="evidence" value="ECO:0007669"/>
    <property type="project" value="UniProtKB-UniRule"/>
</dbReference>
<dbReference type="EC" id="3.1.13.4" evidence="9"/>
<dbReference type="InterPro" id="IPR048841">
    <property type="entry name" value="PAN2_N"/>
</dbReference>
<feature type="binding site" evidence="9">
    <location>
        <position position="1044"/>
    </location>
    <ligand>
        <name>a divalent metal cation</name>
        <dbReference type="ChEBI" id="CHEBI:60240"/>
        <note>catalytic</note>
    </ligand>
</feature>
<dbReference type="GO" id="GO:0005634">
    <property type="term" value="C:nucleus"/>
    <property type="evidence" value="ECO:0007669"/>
    <property type="project" value="UniProtKB-SubCell"/>
</dbReference>
<accession>A0A7R9LYP9</accession>
<dbReference type="InterPro" id="IPR038765">
    <property type="entry name" value="Papain-like_cys_pep_sf"/>
</dbReference>
<evidence type="ECO:0000256" key="8">
    <source>
        <dbReference type="ARBA" id="ARBA00023242"/>
    </source>
</evidence>
<dbReference type="SMART" id="SM00479">
    <property type="entry name" value="EXOIII"/>
    <property type="match status" value="1"/>
</dbReference>
<dbReference type="InterPro" id="IPR015943">
    <property type="entry name" value="WD40/YVTN_repeat-like_dom_sf"/>
</dbReference>
<feature type="binding site" evidence="9">
    <location>
        <position position="1097"/>
    </location>
    <ligand>
        <name>a divalent metal cation</name>
        <dbReference type="ChEBI" id="CHEBI:60240"/>
        <note>catalytic</note>
    </ligand>
</feature>
<dbReference type="FunFam" id="3.30.420.10:FF:000011">
    <property type="entry name" value="PAN2-PAN3 deadenylation complex catalytic subunit PAN2"/>
    <property type="match status" value="1"/>
</dbReference>
<dbReference type="InterPro" id="IPR036397">
    <property type="entry name" value="RNaseH_sf"/>
</dbReference>
<dbReference type="Pfam" id="PF20770">
    <property type="entry name" value="PAN2_N"/>
    <property type="match status" value="1"/>
</dbReference>
<feature type="region of interest" description="Disordered" evidence="10">
    <location>
        <begin position="407"/>
        <end position="426"/>
    </location>
</feature>
<comment type="function">
    <text evidence="9">Catalytic subunit of the poly(A)-nuclease (PAN) deadenylation complex, one of two cytoplasmic mRNA deadenylases involved in general and miRNA-mediated mRNA turnover. PAN specifically shortens poly(A) tails of RNA and the activity is stimulated by poly(A)-binding protein (PABP). PAN deadenylation is followed by rapid degradation of the shortened mRNA tails by the CCR4-NOT complex. Deadenylated mRNAs are then degraded by two alternative mechanisms, namely exosome-mediated 3'-5' exonucleolytic degradation, or deadenlyation-dependent mRNA decaping and subsequent 5'-3' exonucleolytic degradation by XRN1.</text>
</comment>
<dbReference type="AlphaFoldDB" id="A0A7R9LYP9"/>
<name>A0A7R9LYP9_9ACAR</name>
<comment type="domain">
    <text evidence="9">Contains a pseudo-UCH domain. This ubiquitin C-terminal hydrolase (UCH)-like or ubiquitin specific protease (USP)-like domain is predicted to be catalytically inactive because it lacks the active site catalytic triad characteristic of thiol proteases, with residues at the equivalent structural positions that are incompatible with catalysis, and it cannot bind ubiquitin. It functions as a structural scaffold for intra- and intermolecular interactions in the complex.</text>
</comment>
<dbReference type="SUPFAM" id="SSF50978">
    <property type="entry name" value="WD40 repeat-like"/>
    <property type="match status" value="1"/>
</dbReference>
<evidence type="ECO:0000313" key="13">
    <source>
        <dbReference type="Proteomes" id="UP000728032"/>
    </source>
</evidence>
<keyword evidence="3 9" id="KW-0507">mRNA processing</keyword>
<dbReference type="HAMAP" id="MF_03182">
    <property type="entry name" value="PAN2"/>
    <property type="match status" value="1"/>
</dbReference>
<comment type="catalytic activity">
    <reaction evidence="1 9">
        <text>Exonucleolytic cleavage of poly(A) to 5'-AMP.</text>
        <dbReference type="EC" id="3.1.13.4"/>
    </reaction>
</comment>
<dbReference type="GO" id="GO:0003676">
    <property type="term" value="F:nucleic acid binding"/>
    <property type="evidence" value="ECO:0007669"/>
    <property type="project" value="InterPro"/>
</dbReference>
<dbReference type="GO" id="GO:0046872">
    <property type="term" value="F:metal ion binding"/>
    <property type="evidence" value="ECO:0007669"/>
    <property type="project" value="UniProtKB-KW"/>
</dbReference>
<dbReference type="InterPro" id="IPR050785">
    <property type="entry name" value="PAN2-PAN3_catalytic_subunit"/>
</dbReference>
<dbReference type="PANTHER" id="PTHR15728:SF0">
    <property type="entry name" value="PAN2-PAN3 DEADENYLATION COMPLEX CATALYTIC SUBUNIT PAN2"/>
    <property type="match status" value="1"/>
</dbReference>
<proteinExistence type="inferred from homology"/>
<dbReference type="PANTHER" id="PTHR15728">
    <property type="entry name" value="DEADENYLATION COMPLEX CATALYTIC SUBUNIT PAN2"/>
    <property type="match status" value="1"/>
</dbReference>
<feature type="region of interest" description="Disordered" evidence="10">
    <location>
        <begin position="579"/>
        <end position="601"/>
    </location>
</feature>
<keyword evidence="13" id="KW-1185">Reference proteome</keyword>
<evidence type="ECO:0000256" key="7">
    <source>
        <dbReference type="ARBA" id="ARBA00022839"/>
    </source>
</evidence>
<dbReference type="GO" id="GO:0000932">
    <property type="term" value="C:P-body"/>
    <property type="evidence" value="ECO:0007669"/>
    <property type="project" value="UniProtKB-SubCell"/>
</dbReference>
<dbReference type="InterPro" id="IPR013520">
    <property type="entry name" value="Ribonucl_H"/>
</dbReference>
<evidence type="ECO:0000256" key="5">
    <source>
        <dbReference type="ARBA" id="ARBA00022723"/>
    </source>
</evidence>
<evidence type="ECO:0000256" key="6">
    <source>
        <dbReference type="ARBA" id="ARBA00022801"/>
    </source>
</evidence>
<dbReference type="CDD" id="cd06143">
    <property type="entry name" value="PAN2_exo"/>
    <property type="match status" value="1"/>
</dbReference>
<dbReference type="GO" id="GO:0010606">
    <property type="term" value="P:positive regulation of cytoplasmic mRNA processing body assembly"/>
    <property type="evidence" value="ECO:0007669"/>
    <property type="project" value="UniProtKB-UniRule"/>
</dbReference>
<comment type="activity regulation">
    <text evidence="9">Positively regulated by the regulatory subunit PAN3.</text>
</comment>
<comment type="domain">
    <text evidence="9">The linker, or PAN3 interaction domain (PID), between the WD40 repeats and the pseudo-UCH domain mediates interaction with PAN3.</text>
</comment>
<comment type="subcellular location">
    <subcellularLocation>
        <location evidence="9">Cytoplasm</location>
        <location evidence="9">P-body</location>
    </subcellularLocation>
    <subcellularLocation>
        <location evidence="9">Nucleus</location>
    </subcellularLocation>
    <text evidence="9">Shuttles between nucleus and cytoplasm.</text>
</comment>
<evidence type="ECO:0000256" key="1">
    <source>
        <dbReference type="ARBA" id="ARBA00001663"/>
    </source>
</evidence>
<dbReference type="Gene3D" id="3.90.70.10">
    <property type="entry name" value="Cysteine proteinases"/>
    <property type="match status" value="1"/>
</dbReference>
<dbReference type="GO" id="GO:0006397">
    <property type="term" value="P:mRNA processing"/>
    <property type="evidence" value="ECO:0007669"/>
    <property type="project" value="UniProtKB-KW"/>
</dbReference>
<dbReference type="InterPro" id="IPR030843">
    <property type="entry name" value="PAN2"/>
</dbReference>
<dbReference type="EMBL" id="OC918897">
    <property type="protein sequence ID" value="CAD7650325.1"/>
    <property type="molecule type" value="Genomic_DNA"/>
</dbReference>
<keyword evidence="2 9" id="KW-0963">Cytoplasm</keyword>
<dbReference type="Proteomes" id="UP000728032">
    <property type="component" value="Unassembled WGS sequence"/>
</dbReference>
<keyword evidence="4 9" id="KW-0540">Nuclease</keyword>
<evidence type="ECO:0000256" key="2">
    <source>
        <dbReference type="ARBA" id="ARBA00022490"/>
    </source>
</evidence>
<comment type="cofactor">
    <cofactor evidence="9">
        <name>a divalent metal cation</name>
        <dbReference type="ChEBI" id="CHEBI:60240"/>
    </cofactor>
    <text evidence="9">Binds 2 metal cations per subunit in the catalytic exonuclease domain.</text>
</comment>
<dbReference type="InterPro" id="IPR012337">
    <property type="entry name" value="RNaseH-like_sf"/>
</dbReference>
<dbReference type="InterPro" id="IPR028881">
    <property type="entry name" value="PAN2_UCH_dom"/>
</dbReference>
<keyword evidence="8 9" id="KW-0539">Nucleus</keyword>
<dbReference type="PROSITE" id="PS50235">
    <property type="entry name" value="USP_3"/>
    <property type="match status" value="1"/>
</dbReference>
<dbReference type="OrthoDB" id="8191639at2759"/>
<keyword evidence="6 9" id="KW-0378">Hydrolase</keyword>
<dbReference type="Gene3D" id="4.10.1000.40">
    <property type="match status" value="1"/>
</dbReference>
<dbReference type="InterPro" id="IPR028889">
    <property type="entry name" value="USP"/>
</dbReference>
<dbReference type="Pfam" id="PF13423">
    <property type="entry name" value="UCH_1"/>
    <property type="match status" value="1"/>
</dbReference>
<dbReference type="SUPFAM" id="SSF54001">
    <property type="entry name" value="Cysteine proteinases"/>
    <property type="match status" value="1"/>
</dbReference>
<comment type="caution">
    <text evidence="9">Lacks conserved residue(s) required for the propagation of feature annotation.</text>
</comment>
<keyword evidence="5 9" id="KW-0479">Metal-binding</keyword>
<feature type="binding site" evidence="9">
    <location>
        <position position="935"/>
    </location>
    <ligand>
        <name>a divalent metal cation</name>
        <dbReference type="ChEBI" id="CHEBI:60240"/>
        <note>catalytic</note>
    </ligand>
</feature>
<dbReference type="Gene3D" id="2.130.10.10">
    <property type="entry name" value="YVTN repeat-like/Quinoprotein amine dehydrogenase"/>
    <property type="match status" value="1"/>
</dbReference>
<protein>
    <recommendedName>
        <fullName evidence="9">PAN2-PAN3 deadenylation complex catalytic subunit PAN2</fullName>
        <ecNumber evidence="9">3.1.13.4</ecNumber>
    </recommendedName>
    <alternativeName>
        <fullName evidence="9">PAB1P-dependent poly(A)-specific ribonuclease</fullName>
    </alternativeName>
    <alternativeName>
        <fullName evidence="9">Poly(A)-nuclease deadenylation complex subunit 2</fullName>
        <shortName evidence="9">PAN deadenylation complex subunit 2</shortName>
    </alternativeName>
</protein>
<dbReference type="GO" id="GO:0031251">
    <property type="term" value="C:PAN complex"/>
    <property type="evidence" value="ECO:0007669"/>
    <property type="project" value="UniProtKB-UniRule"/>
</dbReference>
<gene>
    <name evidence="9" type="primary">PAN2</name>
    <name evidence="12" type="ORF">ONB1V03_LOCUS7750</name>
</gene>
<dbReference type="GO" id="GO:0004535">
    <property type="term" value="F:poly(A)-specific ribonuclease activity"/>
    <property type="evidence" value="ECO:0007669"/>
    <property type="project" value="UniProtKB-UniRule"/>
</dbReference>
<feature type="domain" description="USP" evidence="11">
    <location>
        <begin position="457"/>
        <end position="879"/>
    </location>
</feature>